<dbReference type="Proteomes" id="UP000307087">
    <property type="component" value="Unassembled WGS sequence"/>
</dbReference>
<keyword evidence="2 4" id="KW-0238">DNA-binding</keyword>
<evidence type="ECO:0000256" key="3">
    <source>
        <dbReference type="ARBA" id="ARBA00023163"/>
    </source>
</evidence>
<evidence type="ECO:0000259" key="5">
    <source>
        <dbReference type="PROSITE" id="PS50977"/>
    </source>
</evidence>
<dbReference type="SUPFAM" id="SSF46689">
    <property type="entry name" value="Homeodomain-like"/>
    <property type="match status" value="1"/>
</dbReference>
<evidence type="ECO:0000256" key="1">
    <source>
        <dbReference type="ARBA" id="ARBA00023015"/>
    </source>
</evidence>
<proteinExistence type="predicted"/>
<dbReference type="PROSITE" id="PS50977">
    <property type="entry name" value="HTH_TETR_2"/>
    <property type="match status" value="1"/>
</dbReference>
<feature type="domain" description="HTH tetR-type" evidence="5">
    <location>
        <begin position="11"/>
        <end position="71"/>
    </location>
</feature>
<evidence type="ECO:0000256" key="2">
    <source>
        <dbReference type="ARBA" id="ARBA00023125"/>
    </source>
</evidence>
<dbReference type="InterPro" id="IPR050109">
    <property type="entry name" value="HTH-type_TetR-like_transc_reg"/>
</dbReference>
<evidence type="ECO:0000313" key="6">
    <source>
        <dbReference type="EMBL" id="THV16054.1"/>
    </source>
</evidence>
<dbReference type="GO" id="GO:0003700">
    <property type="term" value="F:DNA-binding transcription factor activity"/>
    <property type="evidence" value="ECO:0007669"/>
    <property type="project" value="TreeGrafter"/>
</dbReference>
<keyword evidence="7" id="KW-1185">Reference proteome</keyword>
<dbReference type="InterPro" id="IPR025996">
    <property type="entry name" value="MT1864/Rv1816-like_C"/>
</dbReference>
<evidence type="ECO:0000313" key="7">
    <source>
        <dbReference type="Proteomes" id="UP000307087"/>
    </source>
</evidence>
<dbReference type="GO" id="GO:0000976">
    <property type="term" value="F:transcription cis-regulatory region binding"/>
    <property type="evidence" value="ECO:0007669"/>
    <property type="project" value="TreeGrafter"/>
</dbReference>
<dbReference type="AlphaFoldDB" id="A0A4S8NM09"/>
<dbReference type="Pfam" id="PF13305">
    <property type="entry name" value="TetR_C_33"/>
    <property type="match status" value="1"/>
</dbReference>
<reference evidence="6 7" key="1">
    <citation type="journal article" date="2009" name="Int. J. Syst. Evol. Microbiol.">
        <title>Nocardioides caeni sp. nov., isolated from wastewater.</title>
        <authorList>
            <person name="Yoon J.H."/>
            <person name="Kang S.J."/>
            <person name="Park S."/>
            <person name="Kim W."/>
            <person name="Oh T.K."/>
        </authorList>
    </citation>
    <scope>NUCLEOTIDE SEQUENCE [LARGE SCALE GENOMIC DNA]</scope>
    <source>
        <strain evidence="6 7">DSM 23134</strain>
    </source>
</reference>
<dbReference type="PANTHER" id="PTHR30055">
    <property type="entry name" value="HTH-TYPE TRANSCRIPTIONAL REGULATOR RUTR"/>
    <property type="match status" value="1"/>
</dbReference>
<dbReference type="Gene3D" id="1.10.357.10">
    <property type="entry name" value="Tetracycline Repressor, domain 2"/>
    <property type="match status" value="1"/>
</dbReference>
<dbReference type="SUPFAM" id="SSF48498">
    <property type="entry name" value="Tetracyclin repressor-like, C-terminal domain"/>
    <property type="match status" value="1"/>
</dbReference>
<dbReference type="EMBL" id="STGW01000003">
    <property type="protein sequence ID" value="THV16054.1"/>
    <property type="molecule type" value="Genomic_DNA"/>
</dbReference>
<name>A0A4S8NM09_9ACTN</name>
<evidence type="ECO:0000256" key="4">
    <source>
        <dbReference type="PROSITE-ProRule" id="PRU00335"/>
    </source>
</evidence>
<sequence length="195" mass="20688">MSRSASGYHHGDLRRALVAAGVTLLDEQPPGRISLREVAREAGVSHAAPYHHFGDRGDLLKAVGDECMRDFLDRQESAVAAENDPAARLVALGEAYVAYAADRPHAFALIFDPELCPPGDASPERAPLIARNEELLAECVVAWLEGRGEALTDAASLAAALWGTVHGLAGLVSEGHLARDQVMPALQALVGDRGR</sequence>
<dbReference type="RefSeq" id="WP_136562149.1">
    <property type="nucleotide sequence ID" value="NZ_BAABLS010000010.1"/>
</dbReference>
<protein>
    <submittedName>
        <fullName evidence="6">TetR/AcrR family transcriptional regulator</fullName>
    </submittedName>
</protein>
<comment type="caution">
    <text evidence="6">The sequence shown here is derived from an EMBL/GenBank/DDBJ whole genome shotgun (WGS) entry which is preliminary data.</text>
</comment>
<dbReference type="PANTHER" id="PTHR30055:SF220">
    <property type="entry name" value="TETR-FAMILY REGULATORY PROTEIN"/>
    <property type="match status" value="1"/>
</dbReference>
<gene>
    <name evidence="6" type="ORF">E9934_06885</name>
</gene>
<feature type="DNA-binding region" description="H-T-H motif" evidence="4">
    <location>
        <begin position="34"/>
        <end position="53"/>
    </location>
</feature>
<keyword evidence="1" id="KW-0805">Transcription regulation</keyword>
<dbReference type="InterPro" id="IPR036271">
    <property type="entry name" value="Tet_transcr_reg_TetR-rel_C_sf"/>
</dbReference>
<keyword evidence="3" id="KW-0804">Transcription</keyword>
<dbReference type="InterPro" id="IPR001647">
    <property type="entry name" value="HTH_TetR"/>
</dbReference>
<dbReference type="OrthoDB" id="3173376at2"/>
<dbReference type="InterPro" id="IPR009057">
    <property type="entry name" value="Homeodomain-like_sf"/>
</dbReference>
<accession>A0A4S8NM09</accession>
<dbReference type="Pfam" id="PF00440">
    <property type="entry name" value="TetR_N"/>
    <property type="match status" value="1"/>
</dbReference>
<organism evidence="6 7">
    <name type="scientific">Nocardioides caeni</name>
    <dbReference type="NCBI Taxonomy" id="574700"/>
    <lineage>
        <taxon>Bacteria</taxon>
        <taxon>Bacillati</taxon>
        <taxon>Actinomycetota</taxon>
        <taxon>Actinomycetes</taxon>
        <taxon>Propionibacteriales</taxon>
        <taxon>Nocardioidaceae</taxon>
        <taxon>Nocardioides</taxon>
    </lineage>
</organism>